<evidence type="ECO:0000313" key="4">
    <source>
        <dbReference type="Proteomes" id="UP001318860"/>
    </source>
</evidence>
<keyword evidence="4" id="KW-1185">Reference proteome</keyword>
<feature type="region of interest" description="Disordered" evidence="1">
    <location>
        <begin position="45"/>
        <end position="89"/>
    </location>
</feature>
<dbReference type="Pfam" id="PF13456">
    <property type="entry name" value="RVT_3"/>
    <property type="match status" value="1"/>
</dbReference>
<feature type="domain" description="RNase H type-1" evidence="2">
    <location>
        <begin position="231"/>
        <end position="350"/>
    </location>
</feature>
<organism evidence="3 4">
    <name type="scientific">Rehmannia glutinosa</name>
    <name type="common">Chinese foxglove</name>
    <dbReference type="NCBI Taxonomy" id="99300"/>
    <lineage>
        <taxon>Eukaryota</taxon>
        <taxon>Viridiplantae</taxon>
        <taxon>Streptophyta</taxon>
        <taxon>Embryophyta</taxon>
        <taxon>Tracheophyta</taxon>
        <taxon>Spermatophyta</taxon>
        <taxon>Magnoliopsida</taxon>
        <taxon>eudicotyledons</taxon>
        <taxon>Gunneridae</taxon>
        <taxon>Pentapetalae</taxon>
        <taxon>asterids</taxon>
        <taxon>lamiids</taxon>
        <taxon>Lamiales</taxon>
        <taxon>Orobanchaceae</taxon>
        <taxon>Rehmannieae</taxon>
        <taxon>Rehmannia</taxon>
    </lineage>
</organism>
<accession>A0ABR0V6K1</accession>
<reference evidence="3 4" key="1">
    <citation type="journal article" date="2021" name="Comput. Struct. Biotechnol. J.">
        <title>De novo genome assembly of the potent medicinal plant Rehmannia glutinosa using nanopore technology.</title>
        <authorList>
            <person name="Ma L."/>
            <person name="Dong C."/>
            <person name="Song C."/>
            <person name="Wang X."/>
            <person name="Zheng X."/>
            <person name="Niu Y."/>
            <person name="Chen S."/>
            <person name="Feng W."/>
        </authorList>
    </citation>
    <scope>NUCLEOTIDE SEQUENCE [LARGE SCALE GENOMIC DNA]</scope>
    <source>
        <strain evidence="3">DH-2019</strain>
    </source>
</reference>
<name>A0ABR0V6K1_REHGL</name>
<dbReference type="InterPro" id="IPR044730">
    <property type="entry name" value="RNase_H-like_dom_plant"/>
</dbReference>
<dbReference type="InterPro" id="IPR052929">
    <property type="entry name" value="RNase_H-like_EbsB-rel"/>
</dbReference>
<dbReference type="SUPFAM" id="SSF53098">
    <property type="entry name" value="Ribonuclease H-like"/>
    <property type="match status" value="1"/>
</dbReference>
<dbReference type="CDD" id="cd06222">
    <property type="entry name" value="RNase_H_like"/>
    <property type="match status" value="1"/>
</dbReference>
<dbReference type="PANTHER" id="PTHR47074">
    <property type="entry name" value="BNAC02G40300D PROTEIN"/>
    <property type="match status" value="1"/>
</dbReference>
<dbReference type="EMBL" id="JABTTQ020001539">
    <property type="protein sequence ID" value="KAK6130853.1"/>
    <property type="molecule type" value="Genomic_DNA"/>
</dbReference>
<dbReference type="Gene3D" id="3.30.420.10">
    <property type="entry name" value="Ribonuclease H-like superfamily/Ribonuclease H"/>
    <property type="match status" value="1"/>
</dbReference>
<sequence length="356" mass="39768">MSWRSSESKGCQLVLLDCKESSSLLGVLSPFRACVRASSYPFRRHRPLSPSDQLRSSSSPRPLSAHSGQISHTQKKRKKKESRLSGCSANSCVDNEVTSVSLSFETTEGIETSSHIFLKCREVQTIWYTSPLRMDLSITSFESPKNLIWCAMIKYPIEYVEYLACLAWRIWNEQNDVYMKEGVFNVERVIRMANKIQGETLSPSPKGTRNGPNHSVPHSWTVPEQGQLKMNCDAAVYKDGSLGYGFVVRDSVGDVLLSGTKRTNMEGSSTLAEDLTLIFRLTACRDTGLRQVLIECDCKILIDGLAGKIVPEFYGDLLIKDIMETGEEIGCCSFKHIPREANKLAHALAHLICTRS</sequence>
<protein>
    <recommendedName>
        <fullName evidence="2">RNase H type-1 domain-containing protein</fullName>
    </recommendedName>
</protein>
<evidence type="ECO:0000256" key="1">
    <source>
        <dbReference type="SAM" id="MobiDB-lite"/>
    </source>
</evidence>
<comment type="caution">
    <text evidence="3">The sequence shown here is derived from an EMBL/GenBank/DDBJ whole genome shotgun (WGS) entry which is preliminary data.</text>
</comment>
<dbReference type="InterPro" id="IPR036397">
    <property type="entry name" value="RNaseH_sf"/>
</dbReference>
<evidence type="ECO:0000259" key="2">
    <source>
        <dbReference type="Pfam" id="PF13456"/>
    </source>
</evidence>
<feature type="compositionally biased region" description="Low complexity" evidence="1">
    <location>
        <begin position="48"/>
        <end position="64"/>
    </location>
</feature>
<proteinExistence type="predicted"/>
<gene>
    <name evidence="3" type="ORF">DH2020_035399</name>
</gene>
<feature type="region of interest" description="Disordered" evidence="1">
    <location>
        <begin position="199"/>
        <end position="219"/>
    </location>
</feature>
<dbReference type="PANTHER" id="PTHR47074:SF21">
    <property type="entry name" value="RNASE H TYPE-1 DOMAIN-CONTAINING PROTEIN"/>
    <property type="match status" value="1"/>
</dbReference>
<dbReference type="InterPro" id="IPR002156">
    <property type="entry name" value="RNaseH_domain"/>
</dbReference>
<evidence type="ECO:0000313" key="3">
    <source>
        <dbReference type="EMBL" id="KAK6130853.1"/>
    </source>
</evidence>
<dbReference type="InterPro" id="IPR012337">
    <property type="entry name" value="RNaseH-like_sf"/>
</dbReference>
<dbReference type="Proteomes" id="UP001318860">
    <property type="component" value="Unassembled WGS sequence"/>
</dbReference>